<feature type="domain" description="Peptidase M1 membrane alanine aminopeptidase" evidence="14">
    <location>
        <begin position="249"/>
        <end position="456"/>
    </location>
</feature>
<dbReference type="GO" id="GO:0042277">
    <property type="term" value="F:peptide binding"/>
    <property type="evidence" value="ECO:0007669"/>
    <property type="project" value="TreeGrafter"/>
</dbReference>
<dbReference type="PANTHER" id="PTHR11533:SF174">
    <property type="entry name" value="PUROMYCIN-SENSITIVE AMINOPEPTIDASE-RELATED"/>
    <property type="match status" value="1"/>
</dbReference>
<dbReference type="InterPro" id="IPR024571">
    <property type="entry name" value="ERAP1-like_C_dom"/>
</dbReference>
<keyword evidence="6 17" id="KW-0031">Aminopeptidase</keyword>
<dbReference type="GO" id="GO:0005615">
    <property type="term" value="C:extracellular space"/>
    <property type="evidence" value="ECO:0007669"/>
    <property type="project" value="TreeGrafter"/>
</dbReference>
<dbReference type="Gene3D" id="2.60.40.1730">
    <property type="entry name" value="tricorn interacting facor f3 domain"/>
    <property type="match status" value="1"/>
</dbReference>
<evidence type="ECO:0000256" key="8">
    <source>
        <dbReference type="ARBA" id="ARBA00022723"/>
    </source>
</evidence>
<dbReference type="InterPro" id="IPR014782">
    <property type="entry name" value="Peptidase_M1_dom"/>
</dbReference>
<dbReference type="SUPFAM" id="SSF63737">
    <property type="entry name" value="Leukotriene A4 hydrolase N-terminal domain"/>
    <property type="match status" value="1"/>
</dbReference>
<dbReference type="InterPro" id="IPR050344">
    <property type="entry name" value="Peptidase_M1_aminopeptidases"/>
</dbReference>
<feature type="domain" description="ERAP1-like C-terminal" evidence="15">
    <location>
        <begin position="547"/>
        <end position="865"/>
    </location>
</feature>
<dbReference type="CDD" id="cd09602">
    <property type="entry name" value="M1_APN"/>
    <property type="match status" value="1"/>
</dbReference>
<keyword evidence="7" id="KW-0645">Protease</keyword>
<dbReference type="InterPro" id="IPR042097">
    <property type="entry name" value="Aminopeptidase_N-like_N_sf"/>
</dbReference>
<evidence type="ECO:0000259" key="16">
    <source>
        <dbReference type="Pfam" id="PF17900"/>
    </source>
</evidence>
<organism evidence="17 18">
    <name type="scientific">Arsenicicoccus cauae</name>
    <dbReference type="NCBI Taxonomy" id="2663847"/>
    <lineage>
        <taxon>Bacteria</taxon>
        <taxon>Bacillati</taxon>
        <taxon>Actinomycetota</taxon>
        <taxon>Actinomycetes</taxon>
        <taxon>Micrococcales</taxon>
        <taxon>Intrasporangiaceae</taxon>
        <taxon>Arsenicicoccus</taxon>
    </lineage>
</organism>
<dbReference type="GO" id="GO:0043171">
    <property type="term" value="P:peptide catabolic process"/>
    <property type="evidence" value="ECO:0007669"/>
    <property type="project" value="TreeGrafter"/>
</dbReference>
<dbReference type="GO" id="GO:0016020">
    <property type="term" value="C:membrane"/>
    <property type="evidence" value="ECO:0007669"/>
    <property type="project" value="TreeGrafter"/>
</dbReference>
<dbReference type="PRINTS" id="PR00756">
    <property type="entry name" value="ALADIPTASE"/>
</dbReference>
<evidence type="ECO:0000256" key="7">
    <source>
        <dbReference type="ARBA" id="ARBA00022670"/>
    </source>
</evidence>
<sequence length="876" mass="96685">MSTRNLLRREAQHRSEHLRIATYEVELDLSGADDLAQPTFPTRTTVTFTSTTPETFLDFLGPVVRRVEVNGTDVEVEHDGNRVQLRGLLVGGDGVGGDNVVTVEGESAYSRSGEGLHRYRDPVDDEVYLYTHFEPTDSRRVFAGFDQPDLKGRFTVVLTGRADWELLANQPVVSRDSAGTRADGVELVRQVHAPTPPLSTYITCVAAGRYHRVDDVWRGGGRDGSSLEVPLAALCRRSLVGSFDGERILDTTRRGLDFFHEHYDFPYPWGKYDSVFVPEYNLGAMENPGLVTFRDAGYVFQSAATRSQHETRSNTILHEMAHMWFGDLVTPRWWDDLWLKESFADYMGTEANARATEFTDAWTPFCARRKAWAYLQDQLPTTHPVVADIPDVEAAKQNFDGITYAKGASVLKQLVAYVGKEAFFAGARSYFRDHAYSSAGLVDLLAALEAASGRDLGGWSRLWLRTAGIGTLTPQYVERDGVVERLVLRQEAVDAMTGEPVTRPHRLVVGLYALQGDSLQRTSRIELDLVTDEHEVTEAVGLPVPDLVVVNDDDLTYAKVRLDDRSLATVRGHLSSISSSLTRAVLWSALWNSCRDGELPAEDYVRLVLDHGPREEDVALLATVTANAQTAVEAYAPPASRPSTREAFLDGVVRELEAAEPGSGAQLVWARVLASGSATSPRHADHVRSLLEGHVEIEGLALDPELRWAFLQSLAAQDRVAPSQLDAEMQQDRTSLAPVRHRAALASYPRAEIKREAFRTVVEDTGLTNDLVTAWTTGYAQPGHASLTADLVPAYFAALEGIWDSRSQELASRAVLGLFPRGVDLDPGQEPEAHPVPVAAQAWLDEHPSAPGGLRRLVIEQRDHVLRALRAQTCRG</sequence>
<evidence type="ECO:0000256" key="2">
    <source>
        <dbReference type="ARBA" id="ARBA00001947"/>
    </source>
</evidence>
<dbReference type="GO" id="GO:0070006">
    <property type="term" value="F:metalloaminopeptidase activity"/>
    <property type="evidence" value="ECO:0007669"/>
    <property type="project" value="TreeGrafter"/>
</dbReference>
<gene>
    <name evidence="17" type="primary">pepN</name>
    <name evidence="17" type="ORF">GGG17_11285</name>
</gene>
<proteinExistence type="inferred from homology"/>
<dbReference type="Pfam" id="PF01433">
    <property type="entry name" value="Peptidase_M1"/>
    <property type="match status" value="1"/>
</dbReference>
<dbReference type="GO" id="GO:0016285">
    <property type="term" value="F:alanyl aminopeptidase activity"/>
    <property type="evidence" value="ECO:0007669"/>
    <property type="project" value="UniProtKB-EC"/>
</dbReference>
<keyword evidence="9 17" id="KW-0378">Hydrolase</keyword>
<evidence type="ECO:0000259" key="14">
    <source>
        <dbReference type="Pfam" id="PF01433"/>
    </source>
</evidence>
<keyword evidence="11" id="KW-0482">Metalloprotease</keyword>
<comment type="similarity">
    <text evidence="3">Belongs to the peptidase M1 family.</text>
</comment>
<keyword evidence="10" id="KW-0862">Zinc</keyword>
<dbReference type="FunFam" id="1.10.390.10:FF:000004">
    <property type="entry name" value="Aminopeptidase N"/>
    <property type="match status" value="1"/>
</dbReference>
<dbReference type="InterPro" id="IPR045357">
    <property type="entry name" value="Aminopeptidase_N-like_N"/>
</dbReference>
<evidence type="ECO:0000256" key="1">
    <source>
        <dbReference type="ARBA" id="ARBA00000098"/>
    </source>
</evidence>
<dbReference type="InterPro" id="IPR001930">
    <property type="entry name" value="Peptidase_M1"/>
</dbReference>
<dbReference type="InterPro" id="IPR027268">
    <property type="entry name" value="Peptidase_M4/M1_CTD_sf"/>
</dbReference>
<evidence type="ECO:0000313" key="18">
    <source>
        <dbReference type="Proteomes" id="UP000431092"/>
    </source>
</evidence>
<dbReference type="PANTHER" id="PTHR11533">
    <property type="entry name" value="PROTEASE M1 ZINC METALLOPROTEASE"/>
    <property type="match status" value="1"/>
</dbReference>
<dbReference type="GO" id="GO:0005737">
    <property type="term" value="C:cytoplasm"/>
    <property type="evidence" value="ECO:0007669"/>
    <property type="project" value="TreeGrafter"/>
</dbReference>
<dbReference type="EC" id="3.4.11.2" evidence="4"/>
<evidence type="ECO:0000313" key="17">
    <source>
        <dbReference type="EMBL" id="MTB72540.1"/>
    </source>
</evidence>
<protein>
    <recommendedName>
        <fullName evidence="5">Aminopeptidase N</fullName>
        <ecNumber evidence="4">3.4.11.2</ecNumber>
    </recommendedName>
    <alternativeName>
        <fullName evidence="12">Alanine aminopeptidase</fullName>
    </alternativeName>
    <alternativeName>
        <fullName evidence="13">Lysyl aminopeptidase</fullName>
    </alternativeName>
</protein>
<comment type="catalytic activity">
    <reaction evidence="1">
        <text>Release of an N-terminal amino acid, Xaa-|-Yaa- from a peptide, amide or arylamide. Xaa is preferably Ala, but may be most amino acids including Pro (slow action). When a terminal hydrophobic residue is followed by a prolyl residue, the two may be released as an intact Xaa-Pro dipeptide.</text>
        <dbReference type="EC" id="3.4.11.2"/>
    </reaction>
</comment>
<evidence type="ECO:0000256" key="11">
    <source>
        <dbReference type="ARBA" id="ARBA00023049"/>
    </source>
</evidence>
<dbReference type="NCBIfam" id="TIGR02412">
    <property type="entry name" value="pepN_strep_liv"/>
    <property type="match status" value="1"/>
</dbReference>
<dbReference type="Gene3D" id="1.10.390.10">
    <property type="entry name" value="Neutral Protease Domain 2"/>
    <property type="match status" value="1"/>
</dbReference>
<dbReference type="SUPFAM" id="SSF55486">
    <property type="entry name" value="Metalloproteases ('zincins'), catalytic domain"/>
    <property type="match status" value="1"/>
</dbReference>
<name>A0A6I3IRG9_9MICO</name>
<dbReference type="RefSeq" id="WP_154593809.1">
    <property type="nucleotide sequence ID" value="NZ_WLVL01000039.1"/>
</dbReference>
<dbReference type="GO" id="GO:0008270">
    <property type="term" value="F:zinc ion binding"/>
    <property type="evidence" value="ECO:0007669"/>
    <property type="project" value="InterPro"/>
</dbReference>
<evidence type="ECO:0000256" key="4">
    <source>
        <dbReference type="ARBA" id="ARBA00012564"/>
    </source>
</evidence>
<evidence type="ECO:0000256" key="5">
    <source>
        <dbReference type="ARBA" id="ARBA00015611"/>
    </source>
</evidence>
<dbReference type="GO" id="GO:0006508">
    <property type="term" value="P:proteolysis"/>
    <property type="evidence" value="ECO:0007669"/>
    <property type="project" value="UniProtKB-KW"/>
</dbReference>
<comment type="cofactor">
    <cofactor evidence="2">
        <name>Zn(2+)</name>
        <dbReference type="ChEBI" id="CHEBI:29105"/>
    </cofactor>
</comment>
<accession>A0A6I3IRG9</accession>
<evidence type="ECO:0000256" key="9">
    <source>
        <dbReference type="ARBA" id="ARBA00022801"/>
    </source>
</evidence>
<keyword evidence="8" id="KW-0479">Metal-binding</keyword>
<dbReference type="Proteomes" id="UP000431092">
    <property type="component" value="Unassembled WGS sequence"/>
</dbReference>
<dbReference type="InterPro" id="IPR012778">
    <property type="entry name" value="Pept_M1_aminopeptidase"/>
</dbReference>
<evidence type="ECO:0000259" key="15">
    <source>
        <dbReference type="Pfam" id="PF11838"/>
    </source>
</evidence>
<evidence type="ECO:0000256" key="12">
    <source>
        <dbReference type="ARBA" id="ARBA00029811"/>
    </source>
</evidence>
<comment type="caution">
    <text evidence="17">The sequence shown here is derived from an EMBL/GenBank/DDBJ whole genome shotgun (WGS) entry which is preliminary data.</text>
</comment>
<evidence type="ECO:0000256" key="3">
    <source>
        <dbReference type="ARBA" id="ARBA00010136"/>
    </source>
</evidence>
<feature type="domain" description="Aminopeptidase N-like N-terminal" evidence="16">
    <location>
        <begin position="112"/>
        <end position="201"/>
    </location>
</feature>
<dbReference type="EMBL" id="WLVL01000039">
    <property type="protein sequence ID" value="MTB72540.1"/>
    <property type="molecule type" value="Genomic_DNA"/>
</dbReference>
<dbReference type="Pfam" id="PF11838">
    <property type="entry name" value="ERAP1_C"/>
    <property type="match status" value="1"/>
</dbReference>
<keyword evidence="18" id="KW-1185">Reference proteome</keyword>
<evidence type="ECO:0000256" key="10">
    <source>
        <dbReference type="ARBA" id="ARBA00022833"/>
    </source>
</evidence>
<dbReference type="Pfam" id="PF17900">
    <property type="entry name" value="Peptidase_M1_N"/>
    <property type="match status" value="1"/>
</dbReference>
<evidence type="ECO:0000256" key="13">
    <source>
        <dbReference type="ARBA" id="ARBA00031533"/>
    </source>
</evidence>
<reference evidence="17 18" key="1">
    <citation type="submission" date="2019-11" db="EMBL/GenBank/DDBJ databases">
        <title>Whole genome sequencing identifies a novel species of the genus Arsenicicoccus isolated from human blood.</title>
        <authorList>
            <person name="Jeong J.H."/>
            <person name="Kweon O.J."/>
            <person name="Kim H.R."/>
            <person name="Kim T.-H."/>
            <person name="Ha S.-M."/>
            <person name="Lee M.-K."/>
        </authorList>
    </citation>
    <scope>NUCLEOTIDE SEQUENCE [LARGE SCALE GENOMIC DNA]</scope>
    <source>
        <strain evidence="17 18">MKL-02</strain>
    </source>
</reference>
<evidence type="ECO:0000256" key="6">
    <source>
        <dbReference type="ARBA" id="ARBA00022438"/>
    </source>
</evidence>
<dbReference type="AlphaFoldDB" id="A0A6I3IRG9"/>